<dbReference type="EMBL" id="CAMXCT010006290">
    <property type="protein sequence ID" value="CAI4014319.1"/>
    <property type="molecule type" value="Genomic_DNA"/>
</dbReference>
<dbReference type="EMBL" id="CAMXCT030006290">
    <property type="protein sequence ID" value="CAL4801631.1"/>
    <property type="molecule type" value="Genomic_DNA"/>
</dbReference>
<proteinExistence type="predicted"/>
<comment type="caution">
    <text evidence="2">The sequence shown here is derived from an EMBL/GenBank/DDBJ whole genome shotgun (WGS) entry which is preliminary data.</text>
</comment>
<evidence type="ECO:0000313" key="2">
    <source>
        <dbReference type="EMBL" id="CAI4014319.1"/>
    </source>
</evidence>
<evidence type="ECO:0000256" key="1">
    <source>
        <dbReference type="SAM" id="MobiDB-lite"/>
    </source>
</evidence>
<feature type="region of interest" description="Disordered" evidence="1">
    <location>
        <begin position="132"/>
        <end position="168"/>
    </location>
</feature>
<protein>
    <submittedName>
        <fullName evidence="2">Uncharacterized protein</fullName>
    </submittedName>
</protein>
<reference evidence="3" key="2">
    <citation type="submission" date="2024-04" db="EMBL/GenBank/DDBJ databases">
        <authorList>
            <person name="Chen Y."/>
            <person name="Shah S."/>
            <person name="Dougan E. K."/>
            <person name="Thang M."/>
            <person name="Chan C."/>
        </authorList>
    </citation>
    <scope>NUCLEOTIDE SEQUENCE [LARGE SCALE GENOMIC DNA]</scope>
</reference>
<evidence type="ECO:0000313" key="3">
    <source>
        <dbReference type="EMBL" id="CAL1167694.1"/>
    </source>
</evidence>
<gene>
    <name evidence="2" type="ORF">C1SCF055_LOCUS39230</name>
</gene>
<keyword evidence="4" id="KW-1185">Reference proteome</keyword>
<dbReference type="Proteomes" id="UP001152797">
    <property type="component" value="Unassembled WGS sequence"/>
</dbReference>
<name>A0A9P1DPY5_9DINO</name>
<accession>A0A9P1DPY5</accession>
<feature type="compositionally biased region" description="Low complexity" evidence="1">
    <location>
        <begin position="136"/>
        <end position="146"/>
    </location>
</feature>
<feature type="region of interest" description="Disordered" evidence="1">
    <location>
        <begin position="76"/>
        <end position="96"/>
    </location>
</feature>
<dbReference type="EMBL" id="CAMXCT020006290">
    <property type="protein sequence ID" value="CAL1167694.1"/>
    <property type="molecule type" value="Genomic_DNA"/>
</dbReference>
<sequence length="168" mass="18648">MAPFVSLPPTSLAPSLPSLALVKRQHLDRGRFIEKALLFNVVQQLYVSRTATAAPQKSRVGPGSFLQRELSGCAHWDLDCEEEEDEEEEDAEAEDLPLDDAIDILKRRQAHHQSAPVLPPATPLKHAVLAEKDSTSHFSSTMSSTSWGRVTSKESISHRMPSRQRAIK</sequence>
<reference evidence="2" key="1">
    <citation type="submission" date="2022-10" db="EMBL/GenBank/DDBJ databases">
        <authorList>
            <person name="Chen Y."/>
            <person name="Dougan E. K."/>
            <person name="Chan C."/>
            <person name="Rhodes N."/>
            <person name="Thang M."/>
        </authorList>
    </citation>
    <scope>NUCLEOTIDE SEQUENCE</scope>
</reference>
<feature type="non-terminal residue" evidence="2">
    <location>
        <position position="1"/>
    </location>
</feature>
<organism evidence="2">
    <name type="scientific">Cladocopium goreaui</name>
    <dbReference type="NCBI Taxonomy" id="2562237"/>
    <lineage>
        <taxon>Eukaryota</taxon>
        <taxon>Sar</taxon>
        <taxon>Alveolata</taxon>
        <taxon>Dinophyceae</taxon>
        <taxon>Suessiales</taxon>
        <taxon>Symbiodiniaceae</taxon>
        <taxon>Cladocopium</taxon>
    </lineage>
</organism>
<feature type="compositionally biased region" description="Acidic residues" evidence="1">
    <location>
        <begin position="79"/>
        <end position="96"/>
    </location>
</feature>
<dbReference type="AlphaFoldDB" id="A0A9P1DPY5"/>
<evidence type="ECO:0000313" key="4">
    <source>
        <dbReference type="Proteomes" id="UP001152797"/>
    </source>
</evidence>